<sequence length="353" mass="39005">MPNTNQDRAAPFSDRIAELESRLASLTAAPPRAPAPPPGHDLPRARLERNDLASTIGRTLQEMEARSFATERKAAAALENVVSVLEATETRWRSEAKSLLRAQEQTATALRDAIGLISDRLDGIDRSIRDSQQLGRDQRAELLARDHERAALERFSSMAAAESAPDQFNGAGAFWPVDRRKSEELHPGARSGLEPILIAKMDQLLRAMSAHHPREAPPEAPRARRQASEIAQTRARGAERDVHMHELLDVLHGELTGLIRRLDGLRPSGDEFDTPDAPDLRDRWERVFISPEDRIGEIQRQFAALAKDIDDAADVSRRLTPARASAEAGRTADTTRLEREPARMGPAGRRGAV</sequence>
<feature type="region of interest" description="Disordered" evidence="1">
    <location>
        <begin position="211"/>
        <end position="238"/>
    </location>
</feature>
<feature type="compositionally biased region" description="Basic and acidic residues" evidence="1">
    <location>
        <begin position="41"/>
        <end position="50"/>
    </location>
</feature>
<comment type="caution">
    <text evidence="2">The sequence shown here is derived from an EMBL/GenBank/DDBJ whole genome shotgun (WGS) entry which is preliminary data.</text>
</comment>
<name>A0A2T1HRG8_9HYPH</name>
<feature type="compositionally biased region" description="Basic and acidic residues" evidence="1">
    <location>
        <begin position="333"/>
        <end position="342"/>
    </location>
</feature>
<gene>
    <name evidence="2" type="ORF">SLNSH_14700</name>
</gene>
<accession>A0A2T1HRG8</accession>
<organism evidence="2 3">
    <name type="scientific">Alsobacter soli</name>
    <dbReference type="NCBI Taxonomy" id="2109933"/>
    <lineage>
        <taxon>Bacteria</taxon>
        <taxon>Pseudomonadati</taxon>
        <taxon>Pseudomonadota</taxon>
        <taxon>Alphaproteobacteria</taxon>
        <taxon>Hyphomicrobiales</taxon>
        <taxon>Alsobacteraceae</taxon>
        <taxon>Alsobacter</taxon>
    </lineage>
</organism>
<feature type="compositionally biased region" description="Pro residues" evidence="1">
    <location>
        <begin position="31"/>
        <end position="40"/>
    </location>
</feature>
<evidence type="ECO:0000313" key="2">
    <source>
        <dbReference type="EMBL" id="PSC04240.1"/>
    </source>
</evidence>
<dbReference type="EMBL" id="PVZS01000015">
    <property type="protein sequence ID" value="PSC04240.1"/>
    <property type="molecule type" value="Genomic_DNA"/>
</dbReference>
<dbReference type="AlphaFoldDB" id="A0A2T1HRG8"/>
<proteinExistence type="predicted"/>
<feature type="region of interest" description="Disordered" evidence="1">
    <location>
        <begin position="25"/>
        <end position="50"/>
    </location>
</feature>
<evidence type="ECO:0000313" key="3">
    <source>
        <dbReference type="Proteomes" id="UP000239772"/>
    </source>
</evidence>
<feature type="region of interest" description="Disordered" evidence="1">
    <location>
        <begin position="317"/>
        <end position="353"/>
    </location>
</feature>
<keyword evidence="3" id="KW-1185">Reference proteome</keyword>
<dbReference type="Proteomes" id="UP000239772">
    <property type="component" value="Unassembled WGS sequence"/>
</dbReference>
<protein>
    <submittedName>
        <fullName evidence="2">Uncharacterized protein</fullName>
    </submittedName>
</protein>
<evidence type="ECO:0000256" key="1">
    <source>
        <dbReference type="SAM" id="MobiDB-lite"/>
    </source>
</evidence>
<reference evidence="3" key="1">
    <citation type="submission" date="2018-03" db="EMBL/GenBank/DDBJ databases">
        <authorList>
            <person name="Sun L."/>
            <person name="Liu H."/>
            <person name="Chen W."/>
            <person name="Huang K."/>
            <person name="Liu W."/>
            <person name="Gao X."/>
        </authorList>
    </citation>
    <scope>NUCLEOTIDE SEQUENCE [LARGE SCALE GENOMIC DNA]</scope>
    <source>
        <strain evidence="3">SH9</strain>
    </source>
</reference>